<evidence type="ECO:0000313" key="5">
    <source>
        <dbReference type="Proteomes" id="UP001499938"/>
    </source>
</evidence>
<dbReference type="InterPro" id="IPR009001">
    <property type="entry name" value="Transl_elong_EF1A/Init_IF2_C"/>
</dbReference>
<dbReference type="EMBL" id="BAAAPO010000021">
    <property type="protein sequence ID" value="GAA1788420.1"/>
    <property type="molecule type" value="Genomic_DNA"/>
</dbReference>
<evidence type="ECO:0000313" key="4">
    <source>
        <dbReference type="EMBL" id="GAA1788420.1"/>
    </source>
</evidence>
<comment type="caution">
    <text evidence="4">The sequence shown here is derived from an EMBL/GenBank/DDBJ whole genome shotgun (WGS) entry which is preliminary data.</text>
</comment>
<reference evidence="5" key="1">
    <citation type="journal article" date="2019" name="Int. J. Syst. Evol. Microbiol.">
        <title>The Global Catalogue of Microorganisms (GCM) 10K type strain sequencing project: providing services to taxonomists for standard genome sequencing and annotation.</title>
        <authorList>
            <consortium name="The Broad Institute Genomics Platform"/>
            <consortium name="The Broad Institute Genome Sequencing Center for Infectious Disease"/>
            <person name="Wu L."/>
            <person name="Ma J."/>
        </authorList>
    </citation>
    <scope>NUCLEOTIDE SEQUENCE [LARGE SCALE GENOMIC DNA]</scope>
    <source>
        <strain evidence="5">JCM 15592</strain>
    </source>
</reference>
<dbReference type="InterPro" id="IPR054696">
    <property type="entry name" value="GTP-eEF1A_C"/>
</dbReference>
<dbReference type="Proteomes" id="UP001499938">
    <property type="component" value="Unassembled WGS sequence"/>
</dbReference>
<feature type="domain" description="GTP-eEF1A C-terminal" evidence="3">
    <location>
        <begin position="5"/>
        <end position="104"/>
    </location>
</feature>
<protein>
    <recommendedName>
        <fullName evidence="3">GTP-eEF1A C-terminal domain-containing protein</fullName>
    </recommendedName>
</protein>
<proteinExistence type="predicted"/>
<dbReference type="CDD" id="cd04095">
    <property type="entry name" value="CysN_NoDQ_III"/>
    <property type="match status" value="1"/>
</dbReference>
<keyword evidence="2" id="KW-0342">GTP-binding</keyword>
<evidence type="ECO:0000256" key="2">
    <source>
        <dbReference type="ARBA" id="ARBA00023134"/>
    </source>
</evidence>
<sequence>MTREITATVCWMSTGALHSRQKLLLKHTTRTVRAIVDGVNAKVDINTLDRDGGADELGLNEIGTVSLRLSQPIVVDPYREQRVTGSFILIDPATGGTVGAGMIEGTQSVEYSI</sequence>
<name>A0ABP4XR52_9MICO</name>
<dbReference type="SUPFAM" id="SSF50465">
    <property type="entry name" value="EF-Tu/eEF-1alpha/eIF2-gamma C-terminal domain"/>
    <property type="match status" value="1"/>
</dbReference>
<dbReference type="Gene3D" id="2.40.30.10">
    <property type="entry name" value="Translation factors"/>
    <property type="match status" value="1"/>
</dbReference>
<evidence type="ECO:0000259" key="3">
    <source>
        <dbReference type="Pfam" id="PF22594"/>
    </source>
</evidence>
<keyword evidence="5" id="KW-1185">Reference proteome</keyword>
<evidence type="ECO:0000256" key="1">
    <source>
        <dbReference type="ARBA" id="ARBA00022741"/>
    </source>
</evidence>
<gene>
    <name evidence="4" type="ORF">GCM10009811_11650</name>
</gene>
<organism evidence="4 5">
    <name type="scientific">Nostocoides veronense</name>
    <dbReference type="NCBI Taxonomy" id="330836"/>
    <lineage>
        <taxon>Bacteria</taxon>
        <taxon>Bacillati</taxon>
        <taxon>Actinomycetota</taxon>
        <taxon>Actinomycetes</taxon>
        <taxon>Micrococcales</taxon>
        <taxon>Intrasporangiaceae</taxon>
        <taxon>Nostocoides</taxon>
    </lineage>
</organism>
<dbReference type="InterPro" id="IPR044139">
    <property type="entry name" value="CysN_NoDQ_III"/>
</dbReference>
<accession>A0ABP4XR52</accession>
<dbReference type="Pfam" id="PF22594">
    <property type="entry name" value="GTP-eEF1A_C"/>
    <property type="match status" value="1"/>
</dbReference>
<keyword evidence="1" id="KW-0547">Nucleotide-binding</keyword>